<evidence type="ECO:0000256" key="4">
    <source>
        <dbReference type="ARBA" id="ARBA00023242"/>
    </source>
</evidence>
<sequence length="401" mass="45033">MKYPISVLGMPQKKKGNIRTALGERQQEGLKKDINLEVQEDEIPGDLEVSESDHTSESDGSINSEEESDEEEAEGAYLRSVSRKGQGTTPKRKDLLDSRFVLPSDETQDSDGRESSSGGSDDEVEGNSASEDDHDDNSSEKQDLATLLDPDNSTITNPQELALPPLSSAKPLTAKSLAKFQSKVDATGVIYLSRVPPFMRPIKLRQLLARFGAIGRIYLAPEDPRIAARRKKYRHNKRQNYTEGWVEFLDKKVARQVATHLNGKQIGGKKRSFYYDDIWNMKYLPRFKWNHLTEQIAYELKVREQRLKTEMAQAKRENKAYVKNVGKAKMVEAIEERNRQKKRKAGAEIGKDDAAASTLNADETTAIRRRFKQRKVVDSDAKATTAGSSIKKAAVLSKLFG</sequence>
<keyword evidence="11" id="KW-1185">Reference proteome</keyword>
<dbReference type="EMBL" id="KQ257451">
    <property type="protein sequence ID" value="KND04003.1"/>
    <property type="molecule type" value="Genomic_DNA"/>
</dbReference>
<dbReference type="OMA" id="TRKHNDF"/>
<comment type="subcellular location">
    <subcellularLocation>
        <location evidence="1">Nucleus</location>
        <location evidence="1">Nucleolus</location>
    </subcellularLocation>
</comment>
<dbReference type="PANTHER" id="PTHR12311:SF7">
    <property type="entry name" value="ACTIVATOR OF BASAL TRANSCRIPTION 1"/>
    <property type="match status" value="1"/>
</dbReference>
<dbReference type="VEuPathDB" id="FungiDB:SPPG_01451"/>
<dbReference type="GeneID" id="27685111"/>
<evidence type="ECO:0000313" key="10">
    <source>
        <dbReference type="EMBL" id="KND04003.1"/>
    </source>
</evidence>
<gene>
    <name evidence="10" type="ORF">SPPG_01451</name>
</gene>
<accession>A0A0L0HSA0</accession>
<organism evidence="10 11">
    <name type="scientific">Spizellomyces punctatus (strain DAOM BR117)</name>
    <dbReference type="NCBI Taxonomy" id="645134"/>
    <lineage>
        <taxon>Eukaryota</taxon>
        <taxon>Fungi</taxon>
        <taxon>Fungi incertae sedis</taxon>
        <taxon>Chytridiomycota</taxon>
        <taxon>Chytridiomycota incertae sedis</taxon>
        <taxon>Chytridiomycetes</taxon>
        <taxon>Spizellomycetales</taxon>
        <taxon>Spizellomycetaceae</taxon>
        <taxon>Spizellomyces</taxon>
    </lineage>
</organism>
<dbReference type="InterPro" id="IPR039119">
    <property type="entry name" value="ABT1/Esf2"/>
</dbReference>
<reference evidence="10 11" key="1">
    <citation type="submission" date="2009-08" db="EMBL/GenBank/DDBJ databases">
        <title>The Genome Sequence of Spizellomyces punctatus strain DAOM BR117.</title>
        <authorList>
            <consortium name="The Broad Institute Genome Sequencing Platform"/>
            <person name="Russ C."/>
            <person name="Cuomo C."/>
            <person name="Shea T."/>
            <person name="Young S.K."/>
            <person name="Zeng Q."/>
            <person name="Koehrsen M."/>
            <person name="Haas B."/>
            <person name="Borodovsky M."/>
            <person name="Guigo R."/>
            <person name="Alvarado L."/>
            <person name="Berlin A."/>
            <person name="Bochicchio J."/>
            <person name="Borenstein D."/>
            <person name="Chapman S."/>
            <person name="Chen Z."/>
            <person name="Engels R."/>
            <person name="Freedman E."/>
            <person name="Gellesch M."/>
            <person name="Goldberg J."/>
            <person name="Griggs A."/>
            <person name="Gujja S."/>
            <person name="Heiman D."/>
            <person name="Hepburn T."/>
            <person name="Howarth C."/>
            <person name="Jen D."/>
            <person name="Larson L."/>
            <person name="Lewis B."/>
            <person name="Mehta T."/>
            <person name="Park D."/>
            <person name="Pearson M."/>
            <person name="Roberts A."/>
            <person name="Saif S."/>
            <person name="Shenoy N."/>
            <person name="Sisk P."/>
            <person name="Stolte C."/>
            <person name="Sykes S."/>
            <person name="Thomson T."/>
            <person name="Walk T."/>
            <person name="White J."/>
            <person name="Yandava C."/>
            <person name="Burger G."/>
            <person name="Gray M.W."/>
            <person name="Holland P.W.H."/>
            <person name="King N."/>
            <person name="Lang F.B.F."/>
            <person name="Roger A.J."/>
            <person name="Ruiz-Trillo I."/>
            <person name="Lander E."/>
            <person name="Nusbaum C."/>
        </authorList>
    </citation>
    <scope>NUCLEOTIDE SEQUENCE [LARGE SCALE GENOMIC DNA]</scope>
    <source>
        <strain evidence="10 11">DAOM BR117</strain>
    </source>
</reference>
<dbReference type="InParanoid" id="A0A0L0HSA0"/>
<evidence type="ECO:0000313" key="11">
    <source>
        <dbReference type="Proteomes" id="UP000053201"/>
    </source>
</evidence>
<dbReference type="InterPro" id="IPR035979">
    <property type="entry name" value="RBD_domain_sf"/>
</dbReference>
<dbReference type="STRING" id="645134.A0A0L0HSA0"/>
<dbReference type="RefSeq" id="XP_016612042.1">
    <property type="nucleotide sequence ID" value="XM_016749768.1"/>
</dbReference>
<dbReference type="PANTHER" id="PTHR12311">
    <property type="entry name" value="ACTIVATOR OF BASAL TRANSCRIPTION 1"/>
    <property type="match status" value="1"/>
</dbReference>
<keyword evidence="7" id="KW-0175">Coiled coil</keyword>
<dbReference type="InterPro" id="IPR000504">
    <property type="entry name" value="RRM_dom"/>
</dbReference>
<dbReference type="Gene3D" id="3.30.70.330">
    <property type="match status" value="1"/>
</dbReference>
<evidence type="ECO:0000256" key="2">
    <source>
        <dbReference type="ARBA" id="ARBA00005819"/>
    </source>
</evidence>
<evidence type="ECO:0000256" key="1">
    <source>
        <dbReference type="ARBA" id="ARBA00004604"/>
    </source>
</evidence>
<dbReference type="GO" id="GO:0003723">
    <property type="term" value="F:RNA binding"/>
    <property type="evidence" value="ECO:0007669"/>
    <property type="project" value="UniProtKB-UniRule"/>
</dbReference>
<feature type="compositionally biased region" description="Acidic residues" evidence="8">
    <location>
        <begin position="120"/>
        <end position="135"/>
    </location>
</feature>
<proteinExistence type="inferred from homology"/>
<dbReference type="FunCoup" id="A0A0L0HSA0">
    <property type="interactions" value="525"/>
</dbReference>
<dbReference type="GO" id="GO:0005730">
    <property type="term" value="C:nucleolus"/>
    <property type="evidence" value="ECO:0007669"/>
    <property type="project" value="UniProtKB-SubCell"/>
</dbReference>
<evidence type="ECO:0000256" key="6">
    <source>
        <dbReference type="PROSITE-ProRule" id="PRU00176"/>
    </source>
</evidence>
<keyword evidence="3 6" id="KW-0694">RNA-binding</keyword>
<evidence type="ECO:0000256" key="7">
    <source>
        <dbReference type="SAM" id="Coils"/>
    </source>
</evidence>
<dbReference type="GO" id="GO:0034462">
    <property type="term" value="P:small-subunit processome assembly"/>
    <property type="evidence" value="ECO:0007669"/>
    <property type="project" value="TreeGrafter"/>
</dbReference>
<feature type="compositionally biased region" description="Acidic residues" evidence="8">
    <location>
        <begin position="38"/>
        <end position="50"/>
    </location>
</feature>
<dbReference type="AlphaFoldDB" id="A0A0L0HSA0"/>
<evidence type="ECO:0000256" key="5">
    <source>
        <dbReference type="ARBA" id="ARBA00032634"/>
    </source>
</evidence>
<feature type="compositionally biased region" description="Acidic residues" evidence="8">
    <location>
        <begin position="64"/>
        <end position="74"/>
    </location>
</feature>
<evidence type="ECO:0000256" key="8">
    <source>
        <dbReference type="SAM" id="MobiDB-lite"/>
    </source>
</evidence>
<dbReference type="InterPro" id="IPR012677">
    <property type="entry name" value="Nucleotide-bd_a/b_plait_sf"/>
</dbReference>
<dbReference type="Proteomes" id="UP000053201">
    <property type="component" value="Unassembled WGS sequence"/>
</dbReference>
<dbReference type="GO" id="GO:0000480">
    <property type="term" value="P:endonucleolytic cleavage in 5'-ETS of tricistronic rRNA transcript (SSU-rRNA, 5.8S rRNA, LSU-rRNA)"/>
    <property type="evidence" value="ECO:0007669"/>
    <property type="project" value="TreeGrafter"/>
</dbReference>
<protein>
    <recommendedName>
        <fullName evidence="5">18S rRNA factor 2</fullName>
    </recommendedName>
</protein>
<dbReference type="OrthoDB" id="287393at2759"/>
<dbReference type="GO" id="GO:0000447">
    <property type="term" value="P:endonucleolytic cleavage in ITS1 to separate SSU-rRNA from 5.8S rRNA and LSU-rRNA from tricistronic rRNA transcript (SSU-rRNA, 5.8S rRNA, LSU-rRNA)"/>
    <property type="evidence" value="ECO:0007669"/>
    <property type="project" value="TreeGrafter"/>
</dbReference>
<comment type="similarity">
    <text evidence="2">Belongs to the ESF2/ABP1 family.</text>
</comment>
<dbReference type="eggNOG" id="KOG3152">
    <property type="taxonomic scope" value="Eukaryota"/>
</dbReference>
<keyword evidence="4" id="KW-0539">Nucleus</keyword>
<dbReference type="PROSITE" id="PS50102">
    <property type="entry name" value="RRM"/>
    <property type="match status" value="1"/>
</dbReference>
<feature type="domain" description="RRM" evidence="9">
    <location>
        <begin position="188"/>
        <end position="270"/>
    </location>
</feature>
<dbReference type="CDD" id="cd12263">
    <property type="entry name" value="RRM_ABT1_like"/>
    <property type="match status" value="1"/>
</dbReference>
<name>A0A0L0HSA0_SPIPD</name>
<feature type="coiled-coil region" evidence="7">
    <location>
        <begin position="297"/>
        <end position="324"/>
    </location>
</feature>
<feature type="region of interest" description="Disordered" evidence="8">
    <location>
        <begin position="24"/>
        <end position="142"/>
    </location>
</feature>
<feature type="compositionally biased region" description="Basic and acidic residues" evidence="8">
    <location>
        <begin position="25"/>
        <end position="35"/>
    </location>
</feature>
<evidence type="ECO:0000256" key="3">
    <source>
        <dbReference type="ARBA" id="ARBA00022884"/>
    </source>
</evidence>
<evidence type="ECO:0000259" key="9">
    <source>
        <dbReference type="PROSITE" id="PS50102"/>
    </source>
</evidence>
<dbReference type="InterPro" id="IPR034353">
    <property type="entry name" value="ABT1/ESF2_RRM"/>
</dbReference>
<dbReference type="GO" id="GO:0000472">
    <property type="term" value="P:endonucleolytic cleavage to generate mature 5'-end of SSU-rRNA from (SSU-rRNA, 5.8S rRNA, LSU-rRNA)"/>
    <property type="evidence" value="ECO:0007669"/>
    <property type="project" value="TreeGrafter"/>
</dbReference>
<dbReference type="SUPFAM" id="SSF54928">
    <property type="entry name" value="RNA-binding domain, RBD"/>
    <property type="match status" value="1"/>
</dbReference>